<accession>Q6TDP1</accession>
<dbReference type="CDD" id="cd05380">
    <property type="entry name" value="CAP_euk"/>
    <property type="match status" value="1"/>
</dbReference>
<dbReference type="Pfam" id="PF00188">
    <property type="entry name" value="CAP"/>
    <property type="match status" value="1"/>
</dbReference>
<dbReference type="EMBL" id="AY423766">
    <property type="protein sequence ID" value="AAR03713.1"/>
    <property type="molecule type" value="mRNA"/>
</dbReference>
<dbReference type="AlphaFoldDB" id="Q6TDP1"/>
<evidence type="ECO:0000313" key="2">
    <source>
        <dbReference type="EMBL" id="AAR03713.1"/>
    </source>
</evidence>
<dbReference type="SMART" id="SM00198">
    <property type="entry name" value="SCP"/>
    <property type="match status" value="1"/>
</dbReference>
<dbReference type="SUPFAM" id="SSF55797">
    <property type="entry name" value="PR-1-like"/>
    <property type="match status" value="1"/>
</dbReference>
<dbReference type="SMR" id="Q6TDP1"/>
<dbReference type="InterPro" id="IPR014044">
    <property type="entry name" value="CAP_dom"/>
</dbReference>
<feature type="domain" description="SCP" evidence="1">
    <location>
        <begin position="69"/>
        <end position="215"/>
    </location>
</feature>
<dbReference type="Gene3D" id="3.40.33.10">
    <property type="entry name" value="CAP"/>
    <property type="match status" value="1"/>
</dbReference>
<evidence type="ECO:0000259" key="1">
    <source>
        <dbReference type="SMART" id="SM00198"/>
    </source>
</evidence>
<organism evidence="2">
    <name type="scientific">Ancylostoma ceylanicum</name>
    <dbReference type="NCBI Taxonomy" id="53326"/>
    <lineage>
        <taxon>Eukaryota</taxon>
        <taxon>Metazoa</taxon>
        <taxon>Ecdysozoa</taxon>
        <taxon>Nematoda</taxon>
        <taxon>Chromadorea</taxon>
        <taxon>Rhabditida</taxon>
        <taxon>Rhabditina</taxon>
        <taxon>Rhabditomorpha</taxon>
        <taxon>Strongyloidea</taxon>
        <taxon>Ancylostomatidae</taxon>
        <taxon>Ancylostomatinae</taxon>
        <taxon>Ancylostoma</taxon>
    </lineage>
</organism>
<protein>
    <submittedName>
        <fullName evidence="2">Secreted protein 4</fullName>
    </submittedName>
</protein>
<name>Q6TDP1_9BILA</name>
<sequence length="249" mass="27026">MAGPSCDTANNKQLYVSGTTDADKCGGCTPLQCEHYLCQPDYKLSTKTYPESLCTTQDKDEMTYDMQIATQNMVNYYRRLVASGWAKDKSDYAPAATKMAPVAYDCDTVGKESKTIADDCTKTSYTATGAFALSYHKINELNIPPVEMLEKAITTWADQVKNVDLDKEVLYAGDVETNAKDFSNMLNEAATKVGCSVKECAAQGFTVAVCQYDVAPITDDPVYTAGKPCKECSAIQKKCDNTLGGGLCV</sequence>
<proteinExistence type="evidence at transcript level"/>
<dbReference type="InterPro" id="IPR035940">
    <property type="entry name" value="CAP_sf"/>
</dbReference>
<reference evidence="2" key="1">
    <citation type="submission" date="2003-09" db="EMBL/GenBank/DDBJ databases">
        <title>Molecular cloning and characterization of ancylostoma-secreted proteins from adult Ancylostoma ceylanicum.</title>
        <authorList>
            <person name="Wisniewski M."/>
            <person name="Wedrychowicz H."/>
            <person name="Cappello M."/>
        </authorList>
    </citation>
    <scope>NUCLEOTIDE SEQUENCE</scope>
</reference>